<dbReference type="InterPro" id="IPR002401">
    <property type="entry name" value="Cyt_P450_E_grp-I"/>
</dbReference>
<organism evidence="11 12">
    <name type="scientific">Exidia glandulosa HHB12029</name>
    <dbReference type="NCBI Taxonomy" id="1314781"/>
    <lineage>
        <taxon>Eukaryota</taxon>
        <taxon>Fungi</taxon>
        <taxon>Dikarya</taxon>
        <taxon>Basidiomycota</taxon>
        <taxon>Agaricomycotina</taxon>
        <taxon>Agaricomycetes</taxon>
        <taxon>Auriculariales</taxon>
        <taxon>Exidiaceae</taxon>
        <taxon>Exidia</taxon>
    </lineage>
</organism>
<gene>
    <name evidence="11" type="ORF">EXIGLDRAFT_739232</name>
</gene>
<accession>A0A165LPJ7</accession>
<dbReference type="GO" id="GO:0004497">
    <property type="term" value="F:monooxygenase activity"/>
    <property type="evidence" value="ECO:0007669"/>
    <property type="project" value="UniProtKB-KW"/>
</dbReference>
<evidence type="ECO:0000256" key="3">
    <source>
        <dbReference type="ARBA" id="ARBA00010617"/>
    </source>
</evidence>
<dbReference type="EMBL" id="KV425922">
    <property type="protein sequence ID" value="KZV98142.1"/>
    <property type="molecule type" value="Genomic_DNA"/>
</dbReference>
<dbReference type="PRINTS" id="PR00385">
    <property type="entry name" value="P450"/>
</dbReference>
<keyword evidence="8 10" id="KW-0503">Monooxygenase</keyword>
<evidence type="ECO:0000313" key="11">
    <source>
        <dbReference type="EMBL" id="KZV98142.1"/>
    </source>
</evidence>
<keyword evidence="12" id="KW-1185">Reference proteome</keyword>
<dbReference type="SUPFAM" id="SSF48264">
    <property type="entry name" value="Cytochrome P450"/>
    <property type="match status" value="1"/>
</dbReference>
<protein>
    <submittedName>
        <fullName evidence="11">Cytochrome P450</fullName>
    </submittedName>
</protein>
<dbReference type="GO" id="GO:0020037">
    <property type="term" value="F:heme binding"/>
    <property type="evidence" value="ECO:0007669"/>
    <property type="project" value="InterPro"/>
</dbReference>
<evidence type="ECO:0000256" key="5">
    <source>
        <dbReference type="ARBA" id="ARBA00022723"/>
    </source>
</evidence>
<reference evidence="11 12" key="1">
    <citation type="journal article" date="2016" name="Mol. Biol. Evol.">
        <title>Comparative Genomics of Early-Diverging Mushroom-Forming Fungi Provides Insights into the Origins of Lignocellulose Decay Capabilities.</title>
        <authorList>
            <person name="Nagy L.G."/>
            <person name="Riley R."/>
            <person name="Tritt A."/>
            <person name="Adam C."/>
            <person name="Daum C."/>
            <person name="Floudas D."/>
            <person name="Sun H."/>
            <person name="Yadav J.S."/>
            <person name="Pangilinan J."/>
            <person name="Larsson K.H."/>
            <person name="Matsuura K."/>
            <person name="Barry K."/>
            <person name="Labutti K."/>
            <person name="Kuo R."/>
            <person name="Ohm R.A."/>
            <person name="Bhattacharya S.S."/>
            <person name="Shirouzu T."/>
            <person name="Yoshinaga Y."/>
            <person name="Martin F.M."/>
            <person name="Grigoriev I.V."/>
            <person name="Hibbett D.S."/>
        </authorList>
    </citation>
    <scope>NUCLEOTIDE SEQUENCE [LARGE SCALE GENOMIC DNA]</scope>
    <source>
        <strain evidence="11 12">HHB12029</strain>
    </source>
</reference>
<evidence type="ECO:0000256" key="9">
    <source>
        <dbReference type="PIRSR" id="PIRSR602401-1"/>
    </source>
</evidence>
<evidence type="ECO:0000256" key="6">
    <source>
        <dbReference type="ARBA" id="ARBA00023002"/>
    </source>
</evidence>
<dbReference type="PANTHER" id="PTHR24305:SF166">
    <property type="entry name" value="CYTOCHROME P450 12A4, MITOCHONDRIAL-RELATED"/>
    <property type="match status" value="1"/>
</dbReference>
<dbReference type="PANTHER" id="PTHR24305">
    <property type="entry name" value="CYTOCHROME P450"/>
    <property type="match status" value="1"/>
</dbReference>
<evidence type="ECO:0000256" key="8">
    <source>
        <dbReference type="ARBA" id="ARBA00023033"/>
    </source>
</evidence>
<dbReference type="Gene3D" id="1.10.630.10">
    <property type="entry name" value="Cytochrome P450"/>
    <property type="match status" value="1"/>
</dbReference>
<dbReference type="OrthoDB" id="1470350at2759"/>
<comment type="similarity">
    <text evidence="3 10">Belongs to the cytochrome P450 family.</text>
</comment>
<dbReference type="InterPro" id="IPR050121">
    <property type="entry name" value="Cytochrome_P450_monoxygenase"/>
</dbReference>
<sequence>MSSLVWLVISLGGAMLLHRYYFKERIQNLQTPPGAHWLWGHEKAAFDETCGAFYSRWFEQYGPAFKIRGAFGYGEILVVGDPEALAHIFIRRTYDYVKSPVFRPLIERLLGRSVIWVEDADEHSRMRRFMSPCFTAQQIRANTNEIASATRQFEQKLRDYVVSQNGNATINLLDWTWKVTLDIIGQVGFSHDFRCGESEDGKAIAKAWHDQVNMAMNFGGFVAPLLIRQFPWIVNLPVEAIQAPGKVKTIVKRLGKEFIERQETVNGTDLLSVLIRENSRVARDEQDSTDQLLDHTCTFVMAGHETVAGALNYTLWELAKNPSIQDKLRAELQAFDGEPTYDDFQRPSLAYLDAVLKEILRLHGPSSHMEKVALKDDVIPFSLPVRGKDGKLVTSIPIKAGQMIYIPSISAQRLSSVWGDGDVFRPERWLAPNELPPDSVLHKGWSKLFAFSQGARNCIGTRLAIYEYKVVLTTLIRNFVFHDTGAEILSRFTASLQPRVVGKEQDGPALPCRITLSAVN</sequence>
<evidence type="ECO:0000256" key="1">
    <source>
        <dbReference type="ARBA" id="ARBA00001971"/>
    </source>
</evidence>
<keyword evidence="4 9" id="KW-0349">Heme</keyword>
<dbReference type="Pfam" id="PF00067">
    <property type="entry name" value="p450"/>
    <property type="match status" value="1"/>
</dbReference>
<comment type="cofactor">
    <cofactor evidence="1 9">
        <name>heme</name>
        <dbReference type="ChEBI" id="CHEBI:30413"/>
    </cofactor>
</comment>
<dbReference type="AlphaFoldDB" id="A0A165LPJ7"/>
<keyword evidence="7 9" id="KW-0408">Iron</keyword>
<dbReference type="Proteomes" id="UP000077266">
    <property type="component" value="Unassembled WGS sequence"/>
</dbReference>
<dbReference type="STRING" id="1314781.A0A165LPJ7"/>
<dbReference type="GO" id="GO:0016705">
    <property type="term" value="F:oxidoreductase activity, acting on paired donors, with incorporation or reduction of molecular oxygen"/>
    <property type="evidence" value="ECO:0007669"/>
    <property type="project" value="InterPro"/>
</dbReference>
<dbReference type="PRINTS" id="PR00463">
    <property type="entry name" value="EP450I"/>
</dbReference>
<dbReference type="InterPro" id="IPR001128">
    <property type="entry name" value="Cyt_P450"/>
</dbReference>
<evidence type="ECO:0000256" key="4">
    <source>
        <dbReference type="ARBA" id="ARBA00022617"/>
    </source>
</evidence>
<dbReference type="InterPro" id="IPR017972">
    <property type="entry name" value="Cyt_P450_CS"/>
</dbReference>
<dbReference type="InParanoid" id="A0A165LPJ7"/>
<comment type="pathway">
    <text evidence="2">Secondary metabolite biosynthesis.</text>
</comment>
<keyword evidence="6 10" id="KW-0560">Oxidoreductase</keyword>
<dbReference type="GO" id="GO:0005506">
    <property type="term" value="F:iron ion binding"/>
    <property type="evidence" value="ECO:0007669"/>
    <property type="project" value="InterPro"/>
</dbReference>
<evidence type="ECO:0000256" key="2">
    <source>
        <dbReference type="ARBA" id="ARBA00005179"/>
    </source>
</evidence>
<evidence type="ECO:0000256" key="7">
    <source>
        <dbReference type="ARBA" id="ARBA00023004"/>
    </source>
</evidence>
<name>A0A165LPJ7_EXIGL</name>
<evidence type="ECO:0000313" key="12">
    <source>
        <dbReference type="Proteomes" id="UP000077266"/>
    </source>
</evidence>
<dbReference type="InterPro" id="IPR036396">
    <property type="entry name" value="Cyt_P450_sf"/>
</dbReference>
<keyword evidence="5 9" id="KW-0479">Metal-binding</keyword>
<proteinExistence type="inferred from homology"/>
<evidence type="ECO:0000256" key="10">
    <source>
        <dbReference type="RuleBase" id="RU000461"/>
    </source>
</evidence>
<dbReference type="PROSITE" id="PS00086">
    <property type="entry name" value="CYTOCHROME_P450"/>
    <property type="match status" value="1"/>
</dbReference>
<feature type="binding site" description="axial binding residue" evidence="9">
    <location>
        <position position="458"/>
    </location>
    <ligand>
        <name>heme</name>
        <dbReference type="ChEBI" id="CHEBI:30413"/>
    </ligand>
    <ligandPart>
        <name>Fe</name>
        <dbReference type="ChEBI" id="CHEBI:18248"/>
    </ligandPart>
</feature>